<comment type="caution">
    <text evidence="2">The sequence shown here is derived from an EMBL/GenBank/DDBJ whole genome shotgun (WGS) entry which is preliminary data.</text>
</comment>
<accession>A0A8I3A6R9</accession>
<sequence>MVATKRGATDTSSGASSSKKPRISDAQALVKAILAKPDTYPILDDDDDVRRKLVKLAQYARDLEEDLQSASQAGPAPKTMTPEQLASAVEKLRKAAKSGITKQMGWKPSCKTGSAKWVYDGVCTNPVVFGTLLELGGPPSFKMHKMDVDEFNNLLGQIQASVRHDHLYITGSHVNIRWSDSGEFKFSGTYGKWQPGEA</sequence>
<reference evidence="2" key="1">
    <citation type="submission" date="2021-03" db="EMBL/GenBank/DDBJ databases">
        <title>Evolutionary innovations through gain and loss of genes in the ectomycorrhizal Boletales.</title>
        <authorList>
            <person name="Wu G."/>
            <person name="Miyauchi S."/>
            <person name="Morin E."/>
            <person name="Yang Z.-L."/>
            <person name="Xu J."/>
            <person name="Martin F.M."/>
        </authorList>
    </citation>
    <scope>NUCLEOTIDE SEQUENCE</scope>
    <source>
        <strain evidence="2">BR01</strain>
    </source>
</reference>
<evidence type="ECO:0000313" key="2">
    <source>
        <dbReference type="EMBL" id="KAG6373778.1"/>
    </source>
</evidence>
<proteinExistence type="predicted"/>
<organism evidence="2 3">
    <name type="scientific">Boletus reticuloceps</name>
    <dbReference type="NCBI Taxonomy" id="495285"/>
    <lineage>
        <taxon>Eukaryota</taxon>
        <taxon>Fungi</taxon>
        <taxon>Dikarya</taxon>
        <taxon>Basidiomycota</taxon>
        <taxon>Agaricomycotina</taxon>
        <taxon>Agaricomycetes</taxon>
        <taxon>Agaricomycetidae</taxon>
        <taxon>Boletales</taxon>
        <taxon>Boletineae</taxon>
        <taxon>Boletaceae</taxon>
        <taxon>Boletoideae</taxon>
        <taxon>Boletus</taxon>
    </lineage>
</organism>
<protein>
    <submittedName>
        <fullName evidence="2">Uncharacterized protein</fullName>
    </submittedName>
</protein>
<name>A0A8I3A6R9_9AGAM</name>
<feature type="region of interest" description="Disordered" evidence="1">
    <location>
        <begin position="66"/>
        <end position="85"/>
    </location>
</feature>
<dbReference type="AlphaFoldDB" id="A0A8I3A6R9"/>
<dbReference type="EMBL" id="JAGFBS010000020">
    <property type="protein sequence ID" value="KAG6373778.1"/>
    <property type="molecule type" value="Genomic_DNA"/>
</dbReference>
<dbReference type="Proteomes" id="UP000683000">
    <property type="component" value="Unassembled WGS sequence"/>
</dbReference>
<gene>
    <name evidence="2" type="ORF">JVT61DRAFT_5921</name>
</gene>
<feature type="region of interest" description="Disordered" evidence="1">
    <location>
        <begin position="1"/>
        <end position="23"/>
    </location>
</feature>
<keyword evidence="3" id="KW-1185">Reference proteome</keyword>
<dbReference type="OrthoDB" id="5370359at2759"/>
<evidence type="ECO:0000313" key="3">
    <source>
        <dbReference type="Proteomes" id="UP000683000"/>
    </source>
</evidence>
<feature type="compositionally biased region" description="Low complexity" evidence="1">
    <location>
        <begin position="9"/>
        <end position="18"/>
    </location>
</feature>
<evidence type="ECO:0000256" key="1">
    <source>
        <dbReference type="SAM" id="MobiDB-lite"/>
    </source>
</evidence>